<accession>A0ABQ5YMG6</accession>
<keyword evidence="2" id="KW-1185">Reference proteome</keyword>
<organism evidence="1 2">
    <name type="scientific">Limnobacter litoralis</name>
    <dbReference type="NCBI Taxonomy" id="481366"/>
    <lineage>
        <taxon>Bacteria</taxon>
        <taxon>Pseudomonadati</taxon>
        <taxon>Pseudomonadota</taxon>
        <taxon>Betaproteobacteria</taxon>
        <taxon>Burkholderiales</taxon>
        <taxon>Burkholderiaceae</taxon>
        <taxon>Limnobacter</taxon>
    </lineage>
</organism>
<evidence type="ECO:0000313" key="1">
    <source>
        <dbReference type="EMBL" id="GLR25304.1"/>
    </source>
</evidence>
<reference evidence="2" key="1">
    <citation type="journal article" date="2019" name="Int. J. Syst. Evol. Microbiol.">
        <title>The Global Catalogue of Microorganisms (GCM) 10K type strain sequencing project: providing services to taxonomists for standard genome sequencing and annotation.</title>
        <authorList>
            <consortium name="The Broad Institute Genomics Platform"/>
            <consortium name="The Broad Institute Genome Sequencing Center for Infectious Disease"/>
            <person name="Wu L."/>
            <person name="Ma J."/>
        </authorList>
    </citation>
    <scope>NUCLEOTIDE SEQUENCE [LARGE SCALE GENOMIC DNA]</scope>
    <source>
        <strain evidence="2">NBRC 105857</strain>
    </source>
</reference>
<protein>
    <recommendedName>
        <fullName evidence="3">Thioredoxin</fullName>
    </recommendedName>
</protein>
<comment type="caution">
    <text evidence="1">The sequence shown here is derived from an EMBL/GenBank/DDBJ whole genome shotgun (WGS) entry which is preliminary data.</text>
</comment>
<name>A0ABQ5YMG6_9BURK</name>
<dbReference type="Proteomes" id="UP001156664">
    <property type="component" value="Unassembled WGS sequence"/>
</dbReference>
<evidence type="ECO:0008006" key="3">
    <source>
        <dbReference type="Google" id="ProtNLM"/>
    </source>
</evidence>
<proteinExistence type="predicted"/>
<evidence type="ECO:0000313" key="2">
    <source>
        <dbReference type="Proteomes" id="UP001156664"/>
    </source>
</evidence>
<sequence length="99" mass="11480">MEHPEHRFVWLDIEDSQIWQDEVDIETFPTLLITDDANNFRFFGPVLPGVKQLNRLLEEAQQAGFRAAPPAELQPFLPRLKAHVEHKVKTLQGNFMVSE</sequence>
<dbReference type="EMBL" id="BSOJ01000006">
    <property type="protein sequence ID" value="GLR25304.1"/>
    <property type="molecule type" value="Genomic_DNA"/>
</dbReference>
<gene>
    <name evidence="1" type="ORF">GCM10007875_03920</name>
</gene>